<protein>
    <submittedName>
        <fullName evidence="1">Putative ovule protein</fullName>
    </submittedName>
</protein>
<name>A0A0V0HVC5_SOLCH</name>
<dbReference type="AlphaFoldDB" id="A0A0V0HVC5"/>
<reference evidence="1" key="1">
    <citation type="submission" date="2015-12" db="EMBL/GenBank/DDBJ databases">
        <title>Gene expression during late stages of embryo sac development: a critical building block for successful pollen-pistil interactions.</title>
        <authorList>
            <person name="Liu Y."/>
            <person name="Joly V."/>
            <person name="Sabar M."/>
            <person name="Matton D.P."/>
        </authorList>
    </citation>
    <scope>NUCLEOTIDE SEQUENCE</scope>
</reference>
<dbReference type="EMBL" id="GEDG01014512">
    <property type="protein sequence ID" value="JAP24322.1"/>
    <property type="molecule type" value="Transcribed_RNA"/>
</dbReference>
<sequence length="60" mass="7150">MMIWNHGWKCLNFQKLLEVVLRVRGGAYGATKLQWRIVECLVWDKDNSILATIKLFWPKM</sequence>
<evidence type="ECO:0000313" key="1">
    <source>
        <dbReference type="EMBL" id="JAP24322.1"/>
    </source>
</evidence>
<organism evidence="1">
    <name type="scientific">Solanum chacoense</name>
    <name type="common">Chaco potato</name>
    <dbReference type="NCBI Taxonomy" id="4108"/>
    <lineage>
        <taxon>Eukaryota</taxon>
        <taxon>Viridiplantae</taxon>
        <taxon>Streptophyta</taxon>
        <taxon>Embryophyta</taxon>
        <taxon>Tracheophyta</taxon>
        <taxon>Spermatophyta</taxon>
        <taxon>Magnoliopsida</taxon>
        <taxon>eudicotyledons</taxon>
        <taxon>Gunneridae</taxon>
        <taxon>Pentapetalae</taxon>
        <taxon>asterids</taxon>
        <taxon>lamiids</taxon>
        <taxon>Solanales</taxon>
        <taxon>Solanaceae</taxon>
        <taxon>Solanoideae</taxon>
        <taxon>Solaneae</taxon>
        <taxon>Solanum</taxon>
    </lineage>
</organism>
<proteinExistence type="predicted"/>
<accession>A0A0V0HVC5</accession>